<dbReference type="EMBL" id="BAAAUF010000018">
    <property type="protein sequence ID" value="GAA3042948.1"/>
    <property type="molecule type" value="Genomic_DNA"/>
</dbReference>
<reference evidence="3" key="1">
    <citation type="journal article" date="2019" name="Int. J. Syst. Evol. Microbiol.">
        <title>The Global Catalogue of Microorganisms (GCM) 10K type strain sequencing project: providing services to taxonomists for standard genome sequencing and annotation.</title>
        <authorList>
            <consortium name="The Broad Institute Genomics Platform"/>
            <consortium name="The Broad Institute Genome Sequencing Center for Infectious Disease"/>
            <person name="Wu L."/>
            <person name="Ma J."/>
        </authorList>
    </citation>
    <scope>NUCLEOTIDE SEQUENCE [LARGE SCALE GENOMIC DNA]</scope>
    <source>
        <strain evidence="3">JCM 9091</strain>
    </source>
</reference>
<dbReference type="InterPro" id="IPR029069">
    <property type="entry name" value="HotDog_dom_sf"/>
</dbReference>
<dbReference type="Gene3D" id="3.10.129.10">
    <property type="entry name" value="Hotdog Thioesterase"/>
    <property type="match status" value="1"/>
</dbReference>
<proteinExistence type="predicted"/>
<evidence type="ECO:0000313" key="2">
    <source>
        <dbReference type="EMBL" id="GAA3042948.1"/>
    </source>
</evidence>
<keyword evidence="3" id="KW-1185">Reference proteome</keyword>
<organism evidence="2 3">
    <name type="scientific">Streptomyces glomeratus</name>
    <dbReference type="NCBI Taxonomy" id="284452"/>
    <lineage>
        <taxon>Bacteria</taxon>
        <taxon>Bacillati</taxon>
        <taxon>Actinomycetota</taxon>
        <taxon>Actinomycetes</taxon>
        <taxon>Kitasatosporales</taxon>
        <taxon>Streptomycetaceae</taxon>
        <taxon>Streptomyces</taxon>
    </lineage>
</organism>
<gene>
    <name evidence="2" type="ORF">GCM10010448_27120</name>
</gene>
<feature type="region of interest" description="Disordered" evidence="1">
    <location>
        <begin position="139"/>
        <end position="187"/>
    </location>
</feature>
<feature type="compositionally biased region" description="Low complexity" evidence="1">
    <location>
        <begin position="139"/>
        <end position="175"/>
    </location>
</feature>
<accession>A0ABP6LG50</accession>
<sequence length="187" mass="19444">MDTPRTPVVIPCAAAVAGTRLPPLRIEITCTLIVAAAIASRDYQDVHHDAELARRKGSPDIFMNILTTNGLVGRYVTDHFGPYAVLRRVAIRLGAPNHPGDTMVLTGTVEEVDGDTVTVRVVGENGIGRHVTGTVTVVLPGTDEGTDTDTITGTGTDTDMGTGTGTGTDTVTGTGLDSANLPVRRPG</sequence>
<name>A0ABP6LG50_9ACTN</name>
<evidence type="ECO:0000313" key="3">
    <source>
        <dbReference type="Proteomes" id="UP001501532"/>
    </source>
</evidence>
<dbReference type="Proteomes" id="UP001501532">
    <property type="component" value="Unassembled WGS sequence"/>
</dbReference>
<evidence type="ECO:0008006" key="4">
    <source>
        <dbReference type="Google" id="ProtNLM"/>
    </source>
</evidence>
<dbReference type="SUPFAM" id="SSF54637">
    <property type="entry name" value="Thioesterase/thiol ester dehydrase-isomerase"/>
    <property type="match status" value="1"/>
</dbReference>
<comment type="caution">
    <text evidence="2">The sequence shown here is derived from an EMBL/GenBank/DDBJ whole genome shotgun (WGS) entry which is preliminary data.</text>
</comment>
<protein>
    <recommendedName>
        <fullName evidence="4">Acyl dehydratase</fullName>
    </recommendedName>
</protein>
<evidence type="ECO:0000256" key="1">
    <source>
        <dbReference type="SAM" id="MobiDB-lite"/>
    </source>
</evidence>